<reference evidence="1" key="1">
    <citation type="journal article" date="2017" name="Appl. Environ. Microbiol.">
        <title>Microdiversification of a pelagic Polynucleobacter species is mainly driven by acquisition of genomic islands from a partially interspecific gene pool.</title>
        <authorList>
            <person name="Hoetzinger M."/>
            <person name="Hahn M.W."/>
            <person name="Jezberova J."/>
            <person name="Schmidt J."/>
            <person name="Koll U."/>
        </authorList>
    </citation>
    <scope>NUCLEOTIDE SEQUENCE</scope>
    <source>
        <strain evidence="1">MWH-RechtKol4</strain>
    </source>
</reference>
<evidence type="ECO:0000313" key="1">
    <source>
        <dbReference type="EMBL" id="APC00511.1"/>
    </source>
</evidence>
<gene>
    <name evidence="1" type="ORF">AOC25_02170</name>
</gene>
<dbReference type="EMBL" id="CP015017">
    <property type="protein sequence ID" value="APC00511.1"/>
    <property type="molecule type" value="Genomic_DNA"/>
</dbReference>
<dbReference type="Gene3D" id="2.40.50.100">
    <property type="match status" value="1"/>
</dbReference>
<dbReference type="Proteomes" id="UP000182060">
    <property type="component" value="Chromosome"/>
</dbReference>
<proteinExistence type="predicted"/>
<name>A0AAC9IQJ6_9BURK</name>
<accession>A0AAC9IQJ6</accession>
<sequence>MILSFKLPRIVENLCIYSVNNIYICEDEFVVRGTKLLDIKADLKSMLLHDCPSINFYRIVAQESAYLRRLFISPGQQIEVDSDLGIFSTEQSETPMAGLIPERGIKLGYAGIIHEVDWYGLEK</sequence>
<protein>
    <submittedName>
        <fullName evidence="1">Uncharacterized protein</fullName>
    </submittedName>
</protein>
<dbReference type="AlphaFoldDB" id="A0AAC9IQJ6"/>
<organism evidence="1 2">
    <name type="scientific">Polynucleobacter asymbioticus</name>
    <dbReference type="NCBI Taxonomy" id="576611"/>
    <lineage>
        <taxon>Bacteria</taxon>
        <taxon>Pseudomonadati</taxon>
        <taxon>Pseudomonadota</taxon>
        <taxon>Betaproteobacteria</taxon>
        <taxon>Burkholderiales</taxon>
        <taxon>Burkholderiaceae</taxon>
        <taxon>Polynucleobacter</taxon>
    </lineage>
</organism>
<evidence type="ECO:0000313" key="2">
    <source>
        <dbReference type="Proteomes" id="UP000182060"/>
    </source>
</evidence>